<gene>
    <name evidence="2" type="ORF">INS88_08080</name>
</gene>
<dbReference type="RefSeq" id="WP_197550896.1">
    <property type="nucleotide sequence ID" value="NZ_CP063213.1"/>
</dbReference>
<feature type="transmembrane region" description="Helical" evidence="1">
    <location>
        <begin position="12"/>
        <end position="31"/>
    </location>
</feature>
<evidence type="ECO:0000313" key="3">
    <source>
        <dbReference type="Proteomes" id="UP000595053"/>
    </source>
</evidence>
<evidence type="ECO:0000256" key="1">
    <source>
        <dbReference type="SAM" id="Phobius"/>
    </source>
</evidence>
<keyword evidence="3" id="KW-1185">Reference proteome</keyword>
<feature type="transmembrane region" description="Helical" evidence="1">
    <location>
        <begin position="37"/>
        <end position="56"/>
    </location>
</feature>
<keyword evidence="1" id="KW-0472">Membrane</keyword>
<sequence length="207" mass="23290">MTLILRGKSTRLYAFLLFFLATASLVASTINGGLRELLWALPIAAFIVAFGWAFFWNPRLEVGPGGIHVVNIVREHHIPWLDLELAENRWGLYLYTKAADKKISVWAVPSSAGLFNNSWRQRNKPYEDPDINWANVGTQSRIVQSGFAADLIMLRLGNIKRNSHLRTELRRQLTIYWPDETTSKVALLPVIVLVAATAGAALAFYNL</sequence>
<organism evidence="2 3">
    <name type="scientific">Trueperella pecoris</name>
    <dbReference type="NCBI Taxonomy" id="2733571"/>
    <lineage>
        <taxon>Bacteria</taxon>
        <taxon>Bacillati</taxon>
        <taxon>Actinomycetota</taxon>
        <taxon>Actinomycetes</taxon>
        <taxon>Actinomycetales</taxon>
        <taxon>Actinomycetaceae</taxon>
        <taxon>Trueperella</taxon>
    </lineage>
</organism>
<dbReference type="AlphaFoldDB" id="A0A7M1QTU4"/>
<proteinExistence type="predicted"/>
<keyword evidence="1" id="KW-1133">Transmembrane helix</keyword>
<reference evidence="2 3" key="1">
    <citation type="submission" date="2020-10" db="EMBL/GenBank/DDBJ databases">
        <title>Trueperella pecoris sp. nov. isolated from bovine and porcine specimens.</title>
        <authorList>
            <person name="Schoenecker L."/>
            <person name="Schnydrig P."/>
            <person name="Brodard I."/>
            <person name="Thomann A."/>
            <person name="Hemphill A."/>
            <person name="Rodriguez-Campos S."/>
            <person name="Perreten V."/>
            <person name="Jores J."/>
            <person name="Kittl S."/>
        </authorList>
    </citation>
    <scope>NUCLEOTIDE SEQUENCE [LARGE SCALE GENOMIC DNA]</scope>
    <source>
        <strain evidence="2 3">15A0121</strain>
    </source>
</reference>
<evidence type="ECO:0000313" key="2">
    <source>
        <dbReference type="EMBL" id="QOR45231.1"/>
    </source>
</evidence>
<name>A0A7M1QTU4_9ACTO</name>
<dbReference type="Proteomes" id="UP000595053">
    <property type="component" value="Chromosome"/>
</dbReference>
<protein>
    <submittedName>
        <fullName evidence="2">PH domain-containing protein</fullName>
    </submittedName>
</protein>
<accession>A0A7M1QTU4</accession>
<dbReference type="EMBL" id="CP063213">
    <property type="protein sequence ID" value="QOR45231.1"/>
    <property type="molecule type" value="Genomic_DNA"/>
</dbReference>
<keyword evidence="1" id="KW-0812">Transmembrane</keyword>
<feature type="transmembrane region" description="Helical" evidence="1">
    <location>
        <begin position="185"/>
        <end position="205"/>
    </location>
</feature>